<protein>
    <submittedName>
        <fullName evidence="1">Tetraacyldisaccharide 4'-kinase</fullName>
    </submittedName>
</protein>
<dbReference type="EMBL" id="JBEUSY010000486">
    <property type="protein sequence ID" value="KAL1229681.1"/>
    <property type="molecule type" value="Genomic_DNA"/>
</dbReference>
<reference evidence="1 2" key="1">
    <citation type="submission" date="2024-07" db="EMBL/GenBank/DDBJ databases">
        <title>Enhanced genomic and transcriptomic resources for Trichinella pseudospiralis and T. spiralis underpin the discovery of pronounced molecular differences between stages and species.</title>
        <authorList>
            <person name="Pasi K.K."/>
            <person name="La Rosa G."/>
            <person name="Gomez-Morales M.A."/>
            <person name="Tosini F."/>
            <person name="Sumanam S."/>
            <person name="Young N.D."/>
            <person name="Chang B.C."/>
            <person name="Robin G.B."/>
        </authorList>
    </citation>
    <scope>NUCLEOTIDE SEQUENCE [LARGE SCALE GENOMIC DNA]</scope>
    <source>
        <strain evidence="1">ISS534</strain>
    </source>
</reference>
<comment type="caution">
    <text evidence="1">The sequence shown here is derived from an EMBL/GenBank/DDBJ whole genome shotgun (WGS) entry which is preliminary data.</text>
</comment>
<organism evidence="1 2">
    <name type="scientific">Trichinella spiralis</name>
    <name type="common">Trichina worm</name>
    <dbReference type="NCBI Taxonomy" id="6334"/>
    <lineage>
        <taxon>Eukaryota</taxon>
        <taxon>Metazoa</taxon>
        <taxon>Ecdysozoa</taxon>
        <taxon>Nematoda</taxon>
        <taxon>Enoplea</taxon>
        <taxon>Dorylaimia</taxon>
        <taxon>Trichinellida</taxon>
        <taxon>Trichinellidae</taxon>
        <taxon>Trichinella</taxon>
    </lineage>
</organism>
<sequence>MEASFSSSIYTTAFPLFVCLKADDELRMFPLTTEEFVVNYNAMRVKRLFTSSSILFNIPEASNNDGFFTIESGFFHTIKICCIVSSSSTCKRANERKMIDFLNASQKMK</sequence>
<evidence type="ECO:0000313" key="1">
    <source>
        <dbReference type="EMBL" id="KAL1229681.1"/>
    </source>
</evidence>
<evidence type="ECO:0000313" key="2">
    <source>
        <dbReference type="Proteomes" id="UP001558632"/>
    </source>
</evidence>
<dbReference type="Proteomes" id="UP001558632">
    <property type="component" value="Unassembled WGS sequence"/>
</dbReference>
<gene>
    <name evidence="1" type="ORF">TSPI_10841</name>
</gene>
<name>A0ABR3K5H9_TRISP</name>
<keyword evidence="2" id="KW-1185">Reference proteome</keyword>
<accession>A0ABR3K5H9</accession>
<proteinExistence type="predicted"/>